<evidence type="ECO:0000313" key="2">
    <source>
        <dbReference type="Proteomes" id="UP000250235"/>
    </source>
</evidence>
<evidence type="ECO:0000313" key="1">
    <source>
        <dbReference type="EMBL" id="KZT75767.1"/>
    </source>
</evidence>
<protein>
    <submittedName>
        <fullName evidence="1">Uncharacterized protein</fullName>
    </submittedName>
</protein>
<accession>A0A2Z6ZRJ9</accession>
<organism evidence="1 2">
    <name type="scientific">Dorcoceras hygrometricum</name>
    <dbReference type="NCBI Taxonomy" id="472368"/>
    <lineage>
        <taxon>Eukaryota</taxon>
        <taxon>Viridiplantae</taxon>
        <taxon>Streptophyta</taxon>
        <taxon>Embryophyta</taxon>
        <taxon>Tracheophyta</taxon>
        <taxon>Spermatophyta</taxon>
        <taxon>Magnoliopsida</taxon>
        <taxon>eudicotyledons</taxon>
        <taxon>Gunneridae</taxon>
        <taxon>Pentapetalae</taxon>
        <taxon>asterids</taxon>
        <taxon>lamiids</taxon>
        <taxon>Lamiales</taxon>
        <taxon>Gesneriaceae</taxon>
        <taxon>Didymocarpoideae</taxon>
        <taxon>Trichosporeae</taxon>
        <taxon>Loxocarpinae</taxon>
        <taxon>Dorcoceras</taxon>
    </lineage>
</organism>
<proteinExistence type="predicted"/>
<name>A0A2Z6ZRJ9_9LAMI</name>
<dbReference type="EMBL" id="KV196230">
    <property type="protein sequence ID" value="KZT75767.1"/>
    <property type="molecule type" value="Genomic_DNA"/>
</dbReference>
<sequence>MHRAAVTRPACDQQLPIAWPARDGVMHDARRCTSGAHVMHEEGRRRKRRWRGRDPIEF</sequence>
<keyword evidence="2" id="KW-1185">Reference proteome</keyword>
<gene>
    <name evidence="1" type="ORF">F511_47209</name>
</gene>
<dbReference type="AlphaFoldDB" id="A0A2Z6ZRJ9"/>
<dbReference type="Proteomes" id="UP000250235">
    <property type="component" value="Unassembled WGS sequence"/>
</dbReference>
<reference evidence="1 2" key="1">
    <citation type="journal article" date="2015" name="Proc. Natl. Acad. Sci. U.S.A.">
        <title>The resurrection genome of Boea hygrometrica: A blueprint for survival of dehydration.</title>
        <authorList>
            <person name="Xiao L."/>
            <person name="Yang G."/>
            <person name="Zhang L."/>
            <person name="Yang X."/>
            <person name="Zhao S."/>
            <person name="Ji Z."/>
            <person name="Zhou Q."/>
            <person name="Hu M."/>
            <person name="Wang Y."/>
            <person name="Chen M."/>
            <person name="Xu Y."/>
            <person name="Jin H."/>
            <person name="Xiao X."/>
            <person name="Hu G."/>
            <person name="Bao F."/>
            <person name="Hu Y."/>
            <person name="Wan P."/>
            <person name="Li L."/>
            <person name="Deng X."/>
            <person name="Kuang T."/>
            <person name="Xiang C."/>
            <person name="Zhu J.K."/>
            <person name="Oliver M.J."/>
            <person name="He Y."/>
        </authorList>
    </citation>
    <scope>NUCLEOTIDE SEQUENCE [LARGE SCALE GENOMIC DNA]</scope>
    <source>
        <strain evidence="2">cv. XS01</strain>
    </source>
</reference>